<dbReference type="GO" id="GO:0005524">
    <property type="term" value="F:ATP binding"/>
    <property type="evidence" value="ECO:0007669"/>
    <property type="project" value="InterPro"/>
</dbReference>
<keyword evidence="3" id="KW-1185">Reference proteome</keyword>
<dbReference type="AlphaFoldDB" id="A0AAD9JD49"/>
<sequence>MEHQFDYGFEYLGSTYRDVITPLSEKTYLSITQAINNHIGG</sequence>
<accession>A0AAD9JD49</accession>
<evidence type="ECO:0000313" key="2">
    <source>
        <dbReference type="EMBL" id="KAK2150972.1"/>
    </source>
</evidence>
<dbReference type="Proteomes" id="UP001208570">
    <property type="component" value="Unassembled WGS sequence"/>
</dbReference>
<organism evidence="2 3">
    <name type="scientific">Paralvinella palmiformis</name>
    <dbReference type="NCBI Taxonomy" id="53620"/>
    <lineage>
        <taxon>Eukaryota</taxon>
        <taxon>Metazoa</taxon>
        <taxon>Spiralia</taxon>
        <taxon>Lophotrochozoa</taxon>
        <taxon>Annelida</taxon>
        <taxon>Polychaeta</taxon>
        <taxon>Sedentaria</taxon>
        <taxon>Canalipalpata</taxon>
        <taxon>Terebellida</taxon>
        <taxon>Terebelliformia</taxon>
        <taxon>Alvinellidae</taxon>
        <taxon>Paralvinella</taxon>
    </lineage>
</organism>
<proteinExistence type="predicted"/>
<feature type="non-terminal residue" evidence="2">
    <location>
        <position position="41"/>
    </location>
</feature>
<gene>
    <name evidence="2" type="ORF">LSH36_380g01007</name>
</gene>
<evidence type="ECO:0000259" key="1">
    <source>
        <dbReference type="Pfam" id="PF12774"/>
    </source>
</evidence>
<dbReference type="InterPro" id="IPR026983">
    <property type="entry name" value="DHC"/>
</dbReference>
<reference evidence="2" key="1">
    <citation type="journal article" date="2023" name="Mol. Biol. Evol.">
        <title>Third-Generation Sequencing Reveals the Adaptive Role of the Epigenome in Three Deep-Sea Polychaetes.</title>
        <authorList>
            <person name="Perez M."/>
            <person name="Aroh O."/>
            <person name="Sun Y."/>
            <person name="Lan Y."/>
            <person name="Juniper S.K."/>
            <person name="Young C.R."/>
            <person name="Angers B."/>
            <person name="Qian P.Y."/>
        </authorList>
    </citation>
    <scope>NUCLEOTIDE SEQUENCE</scope>
    <source>
        <strain evidence="2">P08H-3</strain>
    </source>
</reference>
<dbReference type="PANTHER" id="PTHR46961">
    <property type="entry name" value="DYNEIN HEAVY CHAIN 1, AXONEMAL-LIKE PROTEIN"/>
    <property type="match status" value="1"/>
</dbReference>
<protein>
    <recommendedName>
        <fullName evidence="1">Dynein heavy chain hydrolytic ATP-binding dynein motor region domain-containing protein</fullName>
    </recommendedName>
</protein>
<dbReference type="Pfam" id="PF12774">
    <property type="entry name" value="AAA_6"/>
    <property type="match status" value="1"/>
</dbReference>
<dbReference type="GO" id="GO:0007018">
    <property type="term" value="P:microtubule-based movement"/>
    <property type="evidence" value="ECO:0007669"/>
    <property type="project" value="InterPro"/>
</dbReference>
<dbReference type="PANTHER" id="PTHR46961:SF21">
    <property type="entry name" value="LOW QUALITY PROTEIN: DYNEIN BETA CHAIN, FLAGELLAR OUTER ARM-LIKE"/>
    <property type="match status" value="1"/>
</dbReference>
<dbReference type="EMBL" id="JAODUP010000380">
    <property type="protein sequence ID" value="KAK2150972.1"/>
    <property type="molecule type" value="Genomic_DNA"/>
</dbReference>
<dbReference type="GO" id="GO:0030286">
    <property type="term" value="C:dynein complex"/>
    <property type="evidence" value="ECO:0007669"/>
    <property type="project" value="InterPro"/>
</dbReference>
<name>A0AAD9JD49_9ANNE</name>
<dbReference type="InterPro" id="IPR035699">
    <property type="entry name" value="AAA_6"/>
</dbReference>
<dbReference type="GO" id="GO:0051959">
    <property type="term" value="F:dynein light intermediate chain binding"/>
    <property type="evidence" value="ECO:0007669"/>
    <property type="project" value="InterPro"/>
</dbReference>
<feature type="domain" description="Dynein heavy chain hydrolytic ATP-binding dynein motor region" evidence="1">
    <location>
        <begin position="7"/>
        <end position="41"/>
    </location>
</feature>
<evidence type="ECO:0000313" key="3">
    <source>
        <dbReference type="Proteomes" id="UP001208570"/>
    </source>
</evidence>
<dbReference type="GO" id="GO:0045505">
    <property type="term" value="F:dynein intermediate chain binding"/>
    <property type="evidence" value="ECO:0007669"/>
    <property type="project" value="InterPro"/>
</dbReference>
<comment type="caution">
    <text evidence="2">The sequence shown here is derived from an EMBL/GenBank/DDBJ whole genome shotgun (WGS) entry which is preliminary data.</text>
</comment>